<gene>
    <name evidence="8" type="ORF">BDY21DRAFT_341019</name>
</gene>
<dbReference type="OrthoDB" id="8068875at2759"/>
<dbReference type="InterPro" id="IPR000569">
    <property type="entry name" value="HECT_dom"/>
</dbReference>
<dbReference type="InterPro" id="IPR044611">
    <property type="entry name" value="E3A/B/C-like"/>
</dbReference>
<evidence type="ECO:0000256" key="4">
    <source>
        <dbReference type="ARBA" id="ARBA00022786"/>
    </source>
</evidence>
<feature type="region of interest" description="Disordered" evidence="6">
    <location>
        <begin position="107"/>
        <end position="145"/>
    </location>
</feature>
<feature type="region of interest" description="Disordered" evidence="6">
    <location>
        <begin position="179"/>
        <end position="208"/>
    </location>
</feature>
<dbReference type="CDD" id="cd00078">
    <property type="entry name" value="HECTc"/>
    <property type="match status" value="1"/>
</dbReference>
<dbReference type="Gene3D" id="3.30.2160.10">
    <property type="entry name" value="Hect, E3 ligase catalytic domain"/>
    <property type="match status" value="1"/>
</dbReference>
<feature type="region of interest" description="Disordered" evidence="6">
    <location>
        <begin position="235"/>
        <end position="257"/>
    </location>
</feature>
<name>A0A6A6P3V0_9PEZI</name>
<dbReference type="GO" id="GO:0000209">
    <property type="term" value="P:protein polyubiquitination"/>
    <property type="evidence" value="ECO:0007669"/>
    <property type="project" value="InterPro"/>
</dbReference>
<dbReference type="PROSITE" id="PS50237">
    <property type="entry name" value="HECT"/>
    <property type="match status" value="1"/>
</dbReference>
<feature type="compositionally biased region" description="Polar residues" evidence="6">
    <location>
        <begin position="11"/>
        <end position="26"/>
    </location>
</feature>
<feature type="region of interest" description="Disordered" evidence="6">
    <location>
        <begin position="270"/>
        <end position="356"/>
    </location>
</feature>
<evidence type="ECO:0000313" key="9">
    <source>
        <dbReference type="Proteomes" id="UP000799766"/>
    </source>
</evidence>
<feature type="compositionally biased region" description="Polar residues" evidence="6">
    <location>
        <begin position="270"/>
        <end position="279"/>
    </location>
</feature>
<feature type="compositionally biased region" description="Low complexity" evidence="6">
    <location>
        <begin position="428"/>
        <end position="437"/>
    </location>
</feature>
<dbReference type="SUPFAM" id="SSF56204">
    <property type="entry name" value="Hect, E3 ligase catalytic domain"/>
    <property type="match status" value="1"/>
</dbReference>
<dbReference type="AlphaFoldDB" id="A0A6A6P3V0"/>
<feature type="active site" description="Glycyl thioester intermediate" evidence="5">
    <location>
        <position position="1230"/>
    </location>
</feature>
<evidence type="ECO:0000313" key="8">
    <source>
        <dbReference type="EMBL" id="KAF2458675.1"/>
    </source>
</evidence>
<feature type="region of interest" description="Disordered" evidence="6">
    <location>
        <begin position="473"/>
        <end position="495"/>
    </location>
</feature>
<evidence type="ECO:0000256" key="6">
    <source>
        <dbReference type="SAM" id="MobiDB-lite"/>
    </source>
</evidence>
<organism evidence="8 9">
    <name type="scientific">Lineolata rhizophorae</name>
    <dbReference type="NCBI Taxonomy" id="578093"/>
    <lineage>
        <taxon>Eukaryota</taxon>
        <taxon>Fungi</taxon>
        <taxon>Dikarya</taxon>
        <taxon>Ascomycota</taxon>
        <taxon>Pezizomycotina</taxon>
        <taxon>Dothideomycetes</taxon>
        <taxon>Dothideomycetes incertae sedis</taxon>
        <taxon>Lineolatales</taxon>
        <taxon>Lineolataceae</taxon>
        <taxon>Lineolata</taxon>
    </lineage>
</organism>
<accession>A0A6A6P3V0</accession>
<dbReference type="PANTHER" id="PTHR45700:SF9">
    <property type="entry name" value="HECT-TYPE E3 UBIQUITIN TRANSFERASE"/>
    <property type="match status" value="1"/>
</dbReference>
<feature type="compositionally biased region" description="Pro residues" evidence="6">
    <location>
        <begin position="332"/>
        <end position="350"/>
    </location>
</feature>
<feature type="region of interest" description="Disordered" evidence="6">
    <location>
        <begin position="599"/>
        <end position="644"/>
    </location>
</feature>
<evidence type="ECO:0000256" key="1">
    <source>
        <dbReference type="ARBA" id="ARBA00000885"/>
    </source>
</evidence>
<sequence>MPPWSSRHLLPSSQLDPSAANAPSTHRNARLAPRPDQDPRHGASSQHLNDYQAAFPTLHPPQTQQERAAAMQPSTPRNRPHARSFSHTFPALFGVGRRKSSKNIHADFVDDSSSDDEIEARDTQVSSNSPQKRAPGGSKQEDSDMTIGNCMVCDSRISWPKGKNVFRCTVCVTINDLEPLPPKGQDAMPKHLLAPPDDPSSPSNFRSSSPACLLLSVERTRAILDRCVTSYLKERSANRQDSPIEAGWHHSEDPEPVSVSDISVIRTAMTLRQPSNPRNLQRAAEHSYGTSPPHQGVGEYSTPSAQAKPSLESFSVRRKPLQSSSPTLRPAAAPPPPLRRPPPPPGPSPPVRGAKQSYFAQDHPRPQYGGQERITPITVEEVEARRRHDRVRSIFRQLEDYIIYAVGDFDCLNSSFYSGRPLLASRSRSESSIASPRQVDNPTSPGGNISELDPKTLLLGDFAENGQWWAGRVDRNRSQKAPSKPPQSPDYTKQLVNHRSPKIDWKALAEWYEEVLRAGETWQEAAHALGISGFTEAELRDIDNEIRDARVHVQRTLLKMTETVLKRPSRPLKKPYETRFLFIMLGNPLLYPSTASTFEETKTDLQRPTERQPGRLPAHNYSPRKGRSPPSRVPSKTKRGESGHHQGIIKRILGLIANLPNECHHNIITWLSRLTEDHLRRLVDLVGGFVTYRLSRQNSRNRSSNHEPIAGLVPEIPGPSGGSSAQLHAALGLRPNSSTAGNRGLQSAAYTDDWQLKAAAKVMQLLFAANNIYYTRKPEPVNIPPSIAGLPSAGLAARQRARNHGQLLPTSDFYNTLLDYSDLIADFEAWESRRAKFTFCQYPFLLSIGAKIRILEYDAKRQMQGLARDAFFDQVLSNKKTEQFLHLYVRRDCMVDDSLQRISEVVGSGSEDIKKGLRVHFLGEEGVDAGGLRKEWFLLLVRDIFDPNHGMFVYDDESHFCYFNPNTFESSDQYFLVGALLGLAIYNSTILDVALPPFAFKKLLASAPAQNAAAVGMRAPFTCTLEDLAEFRPSLARGLRQLLEFEGDVEQTFCRDFVVEVDRYGTIVEIPLCPNGRNRPVTNDNRQDFVDLYVRFLLDTVVSRQFEPFKRGFFTVCGGNALSLIRPEEIELLVRGSDEPLDVASIRAVAVYENWRDERTEKPVKKPDGEVPVVGWFWELFEAAGPKDQRKMLSFITGSDRIPAVGATNLVIKIACLGEDTERYPVARTCFNVIQLYKYASKEKLARKLWQAVLDSEGFGLK</sequence>
<evidence type="ECO:0000256" key="3">
    <source>
        <dbReference type="ARBA" id="ARBA00022679"/>
    </source>
</evidence>
<keyword evidence="4 5" id="KW-0833">Ubl conjugation pathway</keyword>
<dbReference type="Pfam" id="PF00632">
    <property type="entry name" value="HECT"/>
    <property type="match status" value="1"/>
</dbReference>
<feature type="region of interest" description="Disordered" evidence="6">
    <location>
        <begin position="1"/>
        <end position="84"/>
    </location>
</feature>
<dbReference type="InterPro" id="IPR035983">
    <property type="entry name" value="Hect_E3_ubiquitin_ligase"/>
</dbReference>
<reference evidence="8" key="1">
    <citation type="journal article" date="2020" name="Stud. Mycol.">
        <title>101 Dothideomycetes genomes: a test case for predicting lifestyles and emergence of pathogens.</title>
        <authorList>
            <person name="Haridas S."/>
            <person name="Albert R."/>
            <person name="Binder M."/>
            <person name="Bloem J."/>
            <person name="Labutti K."/>
            <person name="Salamov A."/>
            <person name="Andreopoulos B."/>
            <person name="Baker S."/>
            <person name="Barry K."/>
            <person name="Bills G."/>
            <person name="Bluhm B."/>
            <person name="Cannon C."/>
            <person name="Castanera R."/>
            <person name="Culley D."/>
            <person name="Daum C."/>
            <person name="Ezra D."/>
            <person name="Gonzalez J."/>
            <person name="Henrissat B."/>
            <person name="Kuo A."/>
            <person name="Liang C."/>
            <person name="Lipzen A."/>
            <person name="Lutzoni F."/>
            <person name="Magnuson J."/>
            <person name="Mondo S."/>
            <person name="Nolan M."/>
            <person name="Ohm R."/>
            <person name="Pangilinan J."/>
            <person name="Park H.-J."/>
            <person name="Ramirez L."/>
            <person name="Alfaro M."/>
            <person name="Sun H."/>
            <person name="Tritt A."/>
            <person name="Yoshinaga Y."/>
            <person name="Zwiers L.-H."/>
            <person name="Turgeon B."/>
            <person name="Goodwin S."/>
            <person name="Spatafora J."/>
            <person name="Crous P."/>
            <person name="Grigoriev I."/>
        </authorList>
    </citation>
    <scope>NUCLEOTIDE SEQUENCE</scope>
    <source>
        <strain evidence="8">ATCC 16933</strain>
    </source>
</reference>
<dbReference type="GO" id="GO:0061630">
    <property type="term" value="F:ubiquitin protein ligase activity"/>
    <property type="evidence" value="ECO:0007669"/>
    <property type="project" value="UniProtKB-EC"/>
</dbReference>
<feature type="region of interest" description="Disordered" evidence="6">
    <location>
        <begin position="697"/>
        <end position="726"/>
    </location>
</feature>
<proteinExistence type="predicted"/>
<feature type="domain" description="HECT" evidence="7">
    <location>
        <begin position="909"/>
        <end position="1262"/>
    </location>
</feature>
<dbReference type="EC" id="2.3.2.26" evidence="2"/>
<evidence type="ECO:0000259" key="7">
    <source>
        <dbReference type="PROSITE" id="PS50237"/>
    </source>
</evidence>
<dbReference type="PANTHER" id="PTHR45700">
    <property type="entry name" value="UBIQUITIN-PROTEIN LIGASE E3C"/>
    <property type="match status" value="1"/>
</dbReference>
<feature type="compositionally biased region" description="Polar residues" evidence="6">
    <location>
        <begin position="438"/>
        <end position="447"/>
    </location>
</feature>
<evidence type="ECO:0000256" key="2">
    <source>
        <dbReference type="ARBA" id="ARBA00012485"/>
    </source>
</evidence>
<protein>
    <recommendedName>
        <fullName evidence="2">HECT-type E3 ubiquitin transferase</fullName>
        <ecNumber evidence="2">2.3.2.26</ecNumber>
    </recommendedName>
</protein>
<evidence type="ECO:0000256" key="5">
    <source>
        <dbReference type="PROSITE-ProRule" id="PRU00104"/>
    </source>
</evidence>
<dbReference type="SMART" id="SM00119">
    <property type="entry name" value="HECTc"/>
    <property type="match status" value="1"/>
</dbReference>
<feature type="compositionally biased region" description="Acidic residues" evidence="6">
    <location>
        <begin position="109"/>
        <end position="119"/>
    </location>
</feature>
<dbReference type="EMBL" id="MU001677">
    <property type="protein sequence ID" value="KAF2458675.1"/>
    <property type="molecule type" value="Genomic_DNA"/>
</dbReference>
<keyword evidence="3" id="KW-0808">Transferase</keyword>
<dbReference type="FunFam" id="3.30.2160.10:FF:000004">
    <property type="entry name" value="probable E3 ubiquitin-protein ligase HERC4 isoform X1"/>
    <property type="match status" value="1"/>
</dbReference>
<dbReference type="Proteomes" id="UP000799766">
    <property type="component" value="Unassembled WGS sequence"/>
</dbReference>
<dbReference type="Gene3D" id="3.90.1750.10">
    <property type="entry name" value="Hect, E3 ligase catalytic domains"/>
    <property type="match status" value="1"/>
</dbReference>
<comment type="catalytic activity">
    <reaction evidence="1">
        <text>S-ubiquitinyl-[E2 ubiquitin-conjugating enzyme]-L-cysteine + [acceptor protein]-L-lysine = [E2 ubiquitin-conjugating enzyme]-L-cysteine + N(6)-ubiquitinyl-[acceptor protein]-L-lysine.</text>
        <dbReference type="EC" id="2.3.2.26"/>
    </reaction>
</comment>
<feature type="compositionally biased region" description="Polar residues" evidence="6">
    <location>
        <begin position="60"/>
        <end position="77"/>
    </location>
</feature>
<feature type="region of interest" description="Disordered" evidence="6">
    <location>
        <begin position="428"/>
        <end position="451"/>
    </location>
</feature>
<feature type="compositionally biased region" description="Basic and acidic residues" evidence="6">
    <location>
        <begin position="599"/>
        <end position="613"/>
    </location>
</feature>
<keyword evidence="9" id="KW-1185">Reference proteome</keyword>
<dbReference type="Gene3D" id="3.30.2410.10">
    <property type="entry name" value="Hect, E3 ligase catalytic domain"/>
    <property type="match status" value="1"/>
</dbReference>